<dbReference type="InterPro" id="IPR002401">
    <property type="entry name" value="Cyt_P450_E_grp-I"/>
</dbReference>
<keyword evidence="8" id="KW-1133">Transmembrane helix</keyword>
<evidence type="ECO:0000256" key="6">
    <source>
        <dbReference type="ARBA" id="ARBA00022692"/>
    </source>
</evidence>
<dbReference type="PANTHER" id="PTHR46300">
    <property type="entry name" value="P450, PUTATIVE (EUROFUNG)-RELATED-RELATED"/>
    <property type="match status" value="1"/>
</dbReference>
<protein>
    <recommendedName>
        <fullName evidence="17">Cytochrome P450</fullName>
    </recommendedName>
</protein>
<evidence type="ECO:0000313" key="15">
    <source>
        <dbReference type="EMBL" id="KAJ3481860.1"/>
    </source>
</evidence>
<comment type="pathway">
    <text evidence="3">Secondary metabolite biosynthesis.</text>
</comment>
<evidence type="ECO:0008006" key="17">
    <source>
        <dbReference type="Google" id="ProtNLM"/>
    </source>
</evidence>
<keyword evidence="5 13" id="KW-0349">Heme</keyword>
<evidence type="ECO:0000256" key="2">
    <source>
        <dbReference type="ARBA" id="ARBA00004370"/>
    </source>
</evidence>
<comment type="caution">
    <text evidence="15">The sequence shown here is derived from an EMBL/GenBank/DDBJ whole genome shotgun (WGS) entry which is preliminary data.</text>
</comment>
<dbReference type="InterPro" id="IPR036396">
    <property type="entry name" value="Cyt_P450_sf"/>
</dbReference>
<keyword evidence="12" id="KW-0472">Membrane</keyword>
<evidence type="ECO:0000256" key="4">
    <source>
        <dbReference type="ARBA" id="ARBA00010617"/>
    </source>
</evidence>
<comment type="similarity">
    <text evidence="4 14">Belongs to the cytochrome P450 family.</text>
</comment>
<dbReference type="GO" id="GO:0016705">
    <property type="term" value="F:oxidoreductase activity, acting on paired donors, with incorporation or reduction of molecular oxygen"/>
    <property type="evidence" value="ECO:0007669"/>
    <property type="project" value="InterPro"/>
</dbReference>
<dbReference type="Gene3D" id="1.10.630.10">
    <property type="entry name" value="Cytochrome P450"/>
    <property type="match status" value="1"/>
</dbReference>
<reference evidence="15" key="1">
    <citation type="submission" date="2022-07" db="EMBL/GenBank/DDBJ databases">
        <title>Genome Sequence of Physisporinus lineatus.</title>
        <authorList>
            <person name="Buettner E."/>
        </authorList>
    </citation>
    <scope>NUCLEOTIDE SEQUENCE</scope>
    <source>
        <strain evidence="15">VT162</strain>
    </source>
</reference>
<evidence type="ECO:0000256" key="3">
    <source>
        <dbReference type="ARBA" id="ARBA00005179"/>
    </source>
</evidence>
<evidence type="ECO:0000256" key="9">
    <source>
        <dbReference type="ARBA" id="ARBA00023002"/>
    </source>
</evidence>
<dbReference type="GO" id="GO:0004497">
    <property type="term" value="F:monooxygenase activity"/>
    <property type="evidence" value="ECO:0007669"/>
    <property type="project" value="UniProtKB-KW"/>
</dbReference>
<keyword evidence="16" id="KW-1185">Reference proteome</keyword>
<dbReference type="InterPro" id="IPR017972">
    <property type="entry name" value="Cyt_P450_CS"/>
</dbReference>
<evidence type="ECO:0000256" key="7">
    <source>
        <dbReference type="ARBA" id="ARBA00022723"/>
    </source>
</evidence>
<dbReference type="PROSITE" id="PS00086">
    <property type="entry name" value="CYTOCHROME_P450"/>
    <property type="match status" value="1"/>
</dbReference>
<keyword evidence="6" id="KW-0812">Transmembrane</keyword>
<dbReference type="CDD" id="cd11065">
    <property type="entry name" value="CYP64-like"/>
    <property type="match status" value="1"/>
</dbReference>
<evidence type="ECO:0000256" key="11">
    <source>
        <dbReference type="ARBA" id="ARBA00023033"/>
    </source>
</evidence>
<dbReference type="GO" id="GO:0020037">
    <property type="term" value="F:heme binding"/>
    <property type="evidence" value="ECO:0007669"/>
    <property type="project" value="InterPro"/>
</dbReference>
<keyword evidence="10 13" id="KW-0408">Iron</keyword>
<dbReference type="GO" id="GO:0016020">
    <property type="term" value="C:membrane"/>
    <property type="evidence" value="ECO:0007669"/>
    <property type="project" value="UniProtKB-SubCell"/>
</dbReference>
<evidence type="ECO:0000256" key="5">
    <source>
        <dbReference type="ARBA" id="ARBA00022617"/>
    </source>
</evidence>
<comment type="subcellular location">
    <subcellularLocation>
        <location evidence="2">Membrane</location>
    </subcellularLocation>
</comment>
<dbReference type="AlphaFoldDB" id="A0AAD5YF26"/>
<feature type="binding site" description="axial binding residue" evidence="13">
    <location>
        <position position="365"/>
    </location>
    <ligand>
        <name>heme</name>
        <dbReference type="ChEBI" id="CHEBI:30413"/>
    </ligand>
    <ligandPart>
        <name>Fe</name>
        <dbReference type="ChEBI" id="CHEBI:18248"/>
    </ligandPart>
</feature>
<evidence type="ECO:0000256" key="14">
    <source>
        <dbReference type="RuleBase" id="RU000461"/>
    </source>
</evidence>
<keyword evidence="11 14" id="KW-0503">Monooxygenase</keyword>
<dbReference type="InterPro" id="IPR001128">
    <property type="entry name" value="Cyt_P450"/>
</dbReference>
<evidence type="ECO:0000256" key="10">
    <source>
        <dbReference type="ARBA" id="ARBA00023004"/>
    </source>
</evidence>
<name>A0AAD5YF26_9APHY</name>
<dbReference type="Proteomes" id="UP001212997">
    <property type="component" value="Unassembled WGS sequence"/>
</dbReference>
<dbReference type="SUPFAM" id="SSF48264">
    <property type="entry name" value="Cytochrome P450"/>
    <property type="match status" value="1"/>
</dbReference>
<evidence type="ECO:0000256" key="12">
    <source>
        <dbReference type="ARBA" id="ARBA00023136"/>
    </source>
</evidence>
<evidence type="ECO:0000256" key="8">
    <source>
        <dbReference type="ARBA" id="ARBA00022989"/>
    </source>
</evidence>
<evidence type="ECO:0000313" key="16">
    <source>
        <dbReference type="Proteomes" id="UP001212997"/>
    </source>
</evidence>
<keyword evidence="7 13" id="KW-0479">Metal-binding</keyword>
<organism evidence="15 16">
    <name type="scientific">Meripilus lineatus</name>
    <dbReference type="NCBI Taxonomy" id="2056292"/>
    <lineage>
        <taxon>Eukaryota</taxon>
        <taxon>Fungi</taxon>
        <taxon>Dikarya</taxon>
        <taxon>Basidiomycota</taxon>
        <taxon>Agaricomycotina</taxon>
        <taxon>Agaricomycetes</taxon>
        <taxon>Polyporales</taxon>
        <taxon>Meripilaceae</taxon>
        <taxon>Meripilus</taxon>
    </lineage>
</organism>
<proteinExistence type="inferred from homology"/>
<dbReference type="PRINTS" id="PR00463">
    <property type="entry name" value="EP450I"/>
</dbReference>
<evidence type="ECO:0000256" key="1">
    <source>
        <dbReference type="ARBA" id="ARBA00001971"/>
    </source>
</evidence>
<sequence>MPMKNQADVLFQWSKRYGDVVYVETMGQSIVVLGSDQAASDLLEKRSAIYSDRPRILTFELIGWGKLLGFLPYGPEFLATRKLFQQQLSKAQCVAYQDMQLQQAYIFLYYLIKKPQDFRSHLTRFVATVTAEIAYGHHVSSADDAYPKMSERVIDILIGAGIPGFNSVDMFPIQVRPEQEELQREAFGQVQTDMASTNSLYPHREIPQYDEKHLERLSLAAYHMHGVGFETTWSTIESFIFHVMLHPEVQKKCHEEIDRVLGDDKLPDFKDRETLTYLECVVQESARWHTVIPLGVPHRVMEDDIYRGMLIPKGSIVISNIQSITYDENVYHSAKTFLPERYLPKPKGYGEPFPDCNFGYGRRVCPGRYLADASVWIAAATLLAAFEIHPAKDKAGNDIIPPLEYVNNTLTSHPKTFQCEFRLRSEKMRSLIETLK</sequence>
<gene>
    <name evidence="15" type="ORF">NLI96_g7376</name>
</gene>
<dbReference type="GO" id="GO:0005506">
    <property type="term" value="F:iron ion binding"/>
    <property type="evidence" value="ECO:0007669"/>
    <property type="project" value="InterPro"/>
</dbReference>
<dbReference type="EMBL" id="JANAWD010000300">
    <property type="protein sequence ID" value="KAJ3481860.1"/>
    <property type="molecule type" value="Genomic_DNA"/>
</dbReference>
<dbReference type="Pfam" id="PF00067">
    <property type="entry name" value="p450"/>
    <property type="match status" value="2"/>
</dbReference>
<dbReference type="InterPro" id="IPR050364">
    <property type="entry name" value="Cytochrome_P450_fung"/>
</dbReference>
<keyword evidence="9 14" id="KW-0560">Oxidoreductase</keyword>
<evidence type="ECO:0000256" key="13">
    <source>
        <dbReference type="PIRSR" id="PIRSR602401-1"/>
    </source>
</evidence>
<accession>A0AAD5YF26</accession>
<dbReference type="PANTHER" id="PTHR46300:SF5">
    <property type="entry name" value="CYTOCHROME P450"/>
    <property type="match status" value="1"/>
</dbReference>
<comment type="cofactor">
    <cofactor evidence="1 13">
        <name>heme</name>
        <dbReference type="ChEBI" id="CHEBI:30413"/>
    </cofactor>
</comment>